<dbReference type="Proteomes" id="UP000809273">
    <property type="component" value="Unassembled WGS sequence"/>
</dbReference>
<reference evidence="2" key="1">
    <citation type="journal article" date="2021" name="Environ. Microbiol.">
        <title>Genomic characterization of three novel Desulfobacterota classes expand the metabolic and phylogenetic diversity of the phylum.</title>
        <authorList>
            <person name="Murphy C.L."/>
            <person name="Biggerstaff J."/>
            <person name="Eichhorn A."/>
            <person name="Ewing E."/>
            <person name="Shahan R."/>
            <person name="Soriano D."/>
            <person name="Stewart S."/>
            <person name="VanMol K."/>
            <person name="Walker R."/>
            <person name="Walters P."/>
            <person name="Elshahed M.S."/>
            <person name="Youssef N.H."/>
        </authorList>
    </citation>
    <scope>NUCLEOTIDE SEQUENCE</scope>
    <source>
        <strain evidence="2">Zod_Metabat.24</strain>
    </source>
</reference>
<evidence type="ECO:0000313" key="3">
    <source>
        <dbReference type="Proteomes" id="UP000809273"/>
    </source>
</evidence>
<evidence type="ECO:0000313" key="2">
    <source>
        <dbReference type="EMBL" id="MBN1573110.1"/>
    </source>
</evidence>
<keyword evidence="1" id="KW-0472">Membrane</keyword>
<sequence>MHLELIFTILSLAVSIGGVVAYFTKKPCSSTIILIILIVLVLISGVEIGRYFSHKHKIDFVSKEIEECLLEKGPRTIEQLKLLVPVDDTSDLYEAVNKLVESKVIKYDVRILYDEQRNSYQVGVYVIKFLGD</sequence>
<dbReference type="AlphaFoldDB" id="A0A9D8PPQ1"/>
<organism evidence="2 3">
    <name type="scientific">Candidatus Zymogenus saltonus</name>
    <dbReference type="NCBI Taxonomy" id="2844893"/>
    <lineage>
        <taxon>Bacteria</taxon>
        <taxon>Deltaproteobacteria</taxon>
        <taxon>Candidatus Zymogenia</taxon>
        <taxon>Candidatus Zymogeniales</taxon>
        <taxon>Candidatus Zymogenaceae</taxon>
        <taxon>Candidatus Zymogenus</taxon>
    </lineage>
</organism>
<protein>
    <submittedName>
        <fullName evidence="2">Uncharacterized protein</fullName>
    </submittedName>
</protein>
<keyword evidence="1" id="KW-1133">Transmembrane helix</keyword>
<evidence type="ECO:0000256" key="1">
    <source>
        <dbReference type="SAM" id="Phobius"/>
    </source>
</evidence>
<name>A0A9D8PPQ1_9DELT</name>
<dbReference type="EMBL" id="JAFGIX010000039">
    <property type="protein sequence ID" value="MBN1573110.1"/>
    <property type="molecule type" value="Genomic_DNA"/>
</dbReference>
<comment type="caution">
    <text evidence="2">The sequence shown here is derived from an EMBL/GenBank/DDBJ whole genome shotgun (WGS) entry which is preliminary data.</text>
</comment>
<proteinExistence type="predicted"/>
<accession>A0A9D8PPQ1</accession>
<keyword evidence="1" id="KW-0812">Transmembrane</keyword>
<feature type="transmembrane region" description="Helical" evidence="1">
    <location>
        <begin position="31"/>
        <end position="53"/>
    </location>
</feature>
<gene>
    <name evidence="2" type="ORF">JW984_07940</name>
</gene>
<reference evidence="2" key="2">
    <citation type="submission" date="2021-01" db="EMBL/GenBank/DDBJ databases">
        <authorList>
            <person name="Hahn C.R."/>
            <person name="Youssef N.H."/>
            <person name="Elshahed M."/>
        </authorList>
    </citation>
    <scope>NUCLEOTIDE SEQUENCE</scope>
    <source>
        <strain evidence="2">Zod_Metabat.24</strain>
    </source>
</reference>